<feature type="domain" description="ABC3 transporter permease C-terminal" evidence="8">
    <location>
        <begin position="674"/>
        <end position="788"/>
    </location>
</feature>
<reference evidence="10 11" key="1">
    <citation type="submission" date="2014-11" db="EMBL/GenBank/DDBJ databases">
        <title>Complete Genome Sequence of Pseudoalteromonas sp. Strain OCN003 Isolated from Kaneohe Bay, Oahu, Hawaii.</title>
        <authorList>
            <person name="Beurmann S."/>
            <person name="Videau P."/>
            <person name="Ushijima B."/>
            <person name="Smith A.M."/>
            <person name="Aeby G.S."/>
            <person name="Callahan S.M."/>
            <person name="Belcaid M."/>
        </authorList>
    </citation>
    <scope>NUCLEOTIDE SEQUENCE [LARGE SCALE GENOMIC DNA]</scope>
    <source>
        <strain evidence="10 11">OCN003</strain>
    </source>
</reference>
<evidence type="ECO:0000256" key="1">
    <source>
        <dbReference type="ARBA" id="ARBA00004651"/>
    </source>
</evidence>
<protein>
    <submittedName>
        <fullName evidence="10">Permease</fullName>
    </submittedName>
</protein>
<dbReference type="Pfam" id="PF12704">
    <property type="entry name" value="MacB_PCD"/>
    <property type="match status" value="2"/>
</dbReference>
<evidence type="ECO:0000313" key="10">
    <source>
        <dbReference type="EMBL" id="AIY65524.1"/>
    </source>
</evidence>
<dbReference type="Pfam" id="PF02687">
    <property type="entry name" value="FtsX"/>
    <property type="match status" value="2"/>
</dbReference>
<evidence type="ECO:0000256" key="3">
    <source>
        <dbReference type="ARBA" id="ARBA00022692"/>
    </source>
</evidence>
<dbReference type="GO" id="GO:0022857">
    <property type="term" value="F:transmembrane transporter activity"/>
    <property type="evidence" value="ECO:0007669"/>
    <property type="project" value="TreeGrafter"/>
</dbReference>
<organism evidence="10 11">
    <name type="scientific">Pseudoalteromonas piratica</name>
    <dbReference type="NCBI Taxonomy" id="1348114"/>
    <lineage>
        <taxon>Bacteria</taxon>
        <taxon>Pseudomonadati</taxon>
        <taxon>Pseudomonadota</taxon>
        <taxon>Gammaproteobacteria</taxon>
        <taxon>Alteromonadales</taxon>
        <taxon>Pseudoalteromonadaceae</taxon>
        <taxon>Pseudoalteromonas</taxon>
    </lineage>
</organism>
<name>A0A0A7EFZ0_9GAMM</name>
<evidence type="ECO:0000256" key="2">
    <source>
        <dbReference type="ARBA" id="ARBA00022475"/>
    </source>
</evidence>
<dbReference type="RefSeq" id="WP_038641489.1">
    <property type="nucleotide sequence ID" value="NZ_CP009888.1"/>
</dbReference>
<feature type="transmembrane region" description="Helical" evidence="7">
    <location>
        <begin position="727"/>
        <end position="746"/>
    </location>
</feature>
<dbReference type="PANTHER" id="PTHR30572">
    <property type="entry name" value="MEMBRANE COMPONENT OF TRANSPORTER-RELATED"/>
    <property type="match status" value="1"/>
</dbReference>
<keyword evidence="2" id="KW-1003">Cell membrane</keyword>
<feature type="transmembrane region" description="Helical" evidence="7">
    <location>
        <begin position="422"/>
        <end position="445"/>
    </location>
</feature>
<evidence type="ECO:0000259" key="9">
    <source>
        <dbReference type="Pfam" id="PF12704"/>
    </source>
</evidence>
<keyword evidence="3 7" id="KW-0812">Transmembrane</keyword>
<feature type="transmembrane region" description="Helical" evidence="7">
    <location>
        <begin position="372"/>
        <end position="392"/>
    </location>
</feature>
<accession>A0A0A7EFZ0</accession>
<proteinExistence type="inferred from homology"/>
<dbReference type="InterPro" id="IPR003838">
    <property type="entry name" value="ABC3_permease_C"/>
</dbReference>
<evidence type="ECO:0000256" key="7">
    <source>
        <dbReference type="SAM" id="Phobius"/>
    </source>
</evidence>
<dbReference type="eggNOG" id="COG0577">
    <property type="taxonomic scope" value="Bacteria"/>
</dbReference>
<feature type="transmembrane region" description="Helical" evidence="7">
    <location>
        <begin position="269"/>
        <end position="295"/>
    </location>
</feature>
<evidence type="ECO:0000256" key="4">
    <source>
        <dbReference type="ARBA" id="ARBA00022989"/>
    </source>
</evidence>
<feature type="transmembrane region" description="Helical" evidence="7">
    <location>
        <begin position="667"/>
        <end position="690"/>
    </location>
</feature>
<evidence type="ECO:0000313" key="11">
    <source>
        <dbReference type="Proteomes" id="UP000030341"/>
    </source>
</evidence>
<dbReference type="STRING" id="1348114.OM33_10450"/>
<feature type="domain" description="MacB-like periplasmic core" evidence="9">
    <location>
        <begin position="523"/>
        <end position="633"/>
    </location>
</feature>
<keyword evidence="11" id="KW-1185">Reference proteome</keyword>
<gene>
    <name evidence="10" type="ORF">OM33_10450</name>
</gene>
<dbReference type="PANTHER" id="PTHR30572:SF4">
    <property type="entry name" value="ABC TRANSPORTER PERMEASE YTRF"/>
    <property type="match status" value="1"/>
</dbReference>
<dbReference type="Proteomes" id="UP000030341">
    <property type="component" value="Chromosome 1"/>
</dbReference>
<dbReference type="InterPro" id="IPR050250">
    <property type="entry name" value="Macrolide_Exporter_MacB"/>
</dbReference>
<dbReference type="KEGG" id="pseo:OM33_10450"/>
<feature type="transmembrane region" description="Helical" evidence="7">
    <location>
        <begin position="20"/>
        <end position="42"/>
    </location>
</feature>
<dbReference type="OrthoDB" id="9770036at2"/>
<dbReference type="AlphaFoldDB" id="A0A0A7EFZ0"/>
<feature type="domain" description="MacB-like periplasmic core" evidence="9">
    <location>
        <begin position="24"/>
        <end position="200"/>
    </location>
</feature>
<comment type="similarity">
    <text evidence="6">Belongs to the ABC-4 integral membrane protein family.</text>
</comment>
<dbReference type="EMBL" id="CP009888">
    <property type="protein sequence ID" value="AIY65524.1"/>
    <property type="molecule type" value="Genomic_DNA"/>
</dbReference>
<comment type="subcellular location">
    <subcellularLocation>
        <location evidence="1">Cell membrane</location>
        <topology evidence="1">Multi-pass membrane protein</topology>
    </subcellularLocation>
</comment>
<dbReference type="InterPro" id="IPR025857">
    <property type="entry name" value="MacB_PCD"/>
</dbReference>
<feature type="transmembrane region" description="Helical" evidence="7">
    <location>
        <begin position="326"/>
        <end position="352"/>
    </location>
</feature>
<dbReference type="GO" id="GO:0005886">
    <property type="term" value="C:plasma membrane"/>
    <property type="evidence" value="ECO:0007669"/>
    <property type="project" value="UniProtKB-SubCell"/>
</dbReference>
<evidence type="ECO:0000256" key="6">
    <source>
        <dbReference type="ARBA" id="ARBA00038076"/>
    </source>
</evidence>
<keyword evidence="5 7" id="KW-0472">Membrane</keyword>
<dbReference type="HOGENOM" id="CLU_009433_0_0_6"/>
<feature type="transmembrane region" description="Helical" evidence="7">
    <location>
        <begin position="758"/>
        <end position="779"/>
    </location>
</feature>
<feature type="domain" description="ABC3 transporter permease C-terminal" evidence="8">
    <location>
        <begin position="277"/>
        <end position="399"/>
    </location>
</feature>
<evidence type="ECO:0000259" key="8">
    <source>
        <dbReference type="Pfam" id="PF02687"/>
    </source>
</evidence>
<sequence>MGLVLDFRYALRNMIKSLRFSLLIIFIMVGSLTISLAGFNFVHTIAFSHSEFNNNDDIRILKVTNRLSDKRAFTYEMLNSFSELEAVNQLDEWISIKRSQFWLSSIKRSNHYRGAYVDSAFFRFLGQAPELGRPFSNSDFDSNAPNVVIISHVVWQELYQGREDILGQALQIEGKPHTIVGVMAKRNHFPIFSKVWLPTKKNILKPNDAIDILYKLPNRNFEQAFETQLSQFFYHSIKDSLSESSKQSSKNVYVESLTIVELNTDGEAVFVFSLFVFGIVLVLFIAGVNIGNLLFAKIMEKQKESAIRAALGATKKRVIQQHIIEGLIYCSISWVFTLLCTSVAIHILNFHMNMMFKKMPYWWYWQLNTPTVLVSLLLLLIIFSFSVLLPAYKSANFNINNVLRDGTRGAIGKETMLMSRRLLCIQVSLVSFLLMIASTVGYVMYSIANNIDEERVKGVYSISLELEEADKISRNGQLTLINTLATKLNTSKMINEAALYEQRISGEVLYPSGEVFNEKFVEISAESQLFSRTLKQGRNFNENDNGEAKPVAIISESLAIALFSSTDVLGQQLRLKNGKWPTVEIIGIAYDEISGVVDDSRHELYLSLRQVLPVGNTINLRLLTRASSDETLEELYRITMQLSQPVNLTYVLDHHYNHLSMINSIQAMISVFFIVGGFALSLSLIGIYAMGISNINKSRYEIGIRRAIGAKDQEILMLFIRKNIKHILNGIFISLIIFAILCYLAADVLRGNVPLLIMLQAGFFTVFVIFISVCFALYVPVKRVVKQQPSASLKMD</sequence>
<evidence type="ECO:0000256" key="5">
    <source>
        <dbReference type="ARBA" id="ARBA00023136"/>
    </source>
</evidence>
<keyword evidence="4 7" id="KW-1133">Transmembrane helix</keyword>